<dbReference type="InterPro" id="IPR053940">
    <property type="entry name" value="UTP25_NTPase-like"/>
</dbReference>
<evidence type="ECO:0000256" key="1">
    <source>
        <dbReference type="ARBA" id="ARBA00004604"/>
    </source>
</evidence>
<evidence type="ECO:0000259" key="7">
    <source>
        <dbReference type="Pfam" id="PF06862"/>
    </source>
</evidence>
<feature type="compositionally biased region" description="Low complexity" evidence="6">
    <location>
        <begin position="90"/>
        <end position="100"/>
    </location>
</feature>
<feature type="domain" description="UTP25 NTP hydrolase-like" evidence="8">
    <location>
        <begin position="229"/>
        <end position="485"/>
    </location>
</feature>
<dbReference type="Gene3D" id="3.40.50.300">
    <property type="entry name" value="P-loop containing nucleotide triphosphate hydrolases"/>
    <property type="match status" value="1"/>
</dbReference>
<evidence type="ECO:0000256" key="2">
    <source>
        <dbReference type="ARBA" id="ARBA00009223"/>
    </source>
</evidence>
<dbReference type="InterPro" id="IPR027417">
    <property type="entry name" value="P-loop_NTPase"/>
</dbReference>
<evidence type="ECO:0000256" key="6">
    <source>
        <dbReference type="SAM" id="MobiDB-lite"/>
    </source>
</evidence>
<feature type="compositionally biased region" description="Acidic residues" evidence="6">
    <location>
        <begin position="60"/>
        <end position="69"/>
    </location>
</feature>
<feature type="compositionally biased region" description="Acidic residues" evidence="6">
    <location>
        <begin position="123"/>
        <end position="140"/>
    </location>
</feature>
<keyword evidence="3" id="KW-0539">Nucleus</keyword>
<dbReference type="GO" id="GO:0034511">
    <property type="term" value="F:U3 snoRNA binding"/>
    <property type="evidence" value="ECO:0007669"/>
    <property type="project" value="InterPro"/>
</dbReference>
<evidence type="ECO:0000256" key="5">
    <source>
        <dbReference type="ARBA" id="ARBA00032325"/>
    </source>
</evidence>
<reference evidence="9" key="1">
    <citation type="journal article" date="2017" name="Front. Cell. Infect. Microbiol.">
        <title>The Distinct Transcriptional Response of the Midgut of Amblyomma sculptum and Amblyomma aureolatum Ticks to Rickettsia rickettsii Correlates to Their Differences in Susceptibility to Infection.</title>
        <authorList>
            <person name="Martins L.A."/>
            <person name="Galletti M.F.B.M."/>
            <person name="Ribeiro J.M."/>
            <person name="Fujita A."/>
            <person name="Costa F.B."/>
            <person name="Labruna M.B."/>
            <person name="Daffre S."/>
            <person name="Fogaca A.C."/>
        </authorList>
    </citation>
    <scope>NUCLEOTIDE SEQUENCE</scope>
</reference>
<evidence type="ECO:0000256" key="3">
    <source>
        <dbReference type="ARBA" id="ARBA00023242"/>
    </source>
</evidence>
<feature type="region of interest" description="Disordered" evidence="6">
    <location>
        <begin position="1"/>
        <end position="144"/>
    </location>
</feature>
<dbReference type="InterPro" id="IPR010678">
    <property type="entry name" value="UTP25"/>
</dbReference>
<dbReference type="PANTHER" id="PTHR12933">
    <property type="entry name" value="ORF PROTEIN-RELATED"/>
    <property type="match status" value="1"/>
</dbReference>
<feature type="compositionally biased region" description="Basic and acidic residues" evidence="6">
    <location>
        <begin position="19"/>
        <end position="36"/>
    </location>
</feature>
<evidence type="ECO:0000313" key="9">
    <source>
        <dbReference type="EMBL" id="JAT94248.1"/>
    </source>
</evidence>
<evidence type="ECO:0000256" key="4">
    <source>
        <dbReference type="ARBA" id="ARBA00024421"/>
    </source>
</evidence>
<sequence length="678" mass="76133">MGRPPRGRKRRAAAAPKLSNKDKRHWLDFGEEHPANERPSAGDRAATVIVPSEGRATESHEDDFGDSQSEEGSASESDDAVGQLLGTFGGRRAAATAGSSCDDDSTEDEDVPDKEGNSAPRDVEDDNASEQSAGEDEEQELPAQNDPFLVHFEWDIEGEKFPLEGAERTRTELHWPTLGQLRVTGMQGNPRDVPLVRAQGKDSLWLKSSLAVPELTPVQTEFLSVLASYRDLLFTERTLDNGEELRAAYCLHALNHVLKGRSRVLHHNARLRRGATSELRDQGLTRPRVLLLLPFRESALRTVKLLAQLLPAKEVAHMSRFLKEFSCEEEKHRFLERPEDYEQTFAGNTDDAFRLGLSVSGKSLRLYKDFYASDILVASPLGLRTVVGAEGEKDRDFDFLSSIELVVVDQAEVLLMQNWEHVVHLMEHVNRLAVESHGADFSRVRLWWLHGWAKRFRQTVVLSAVPQAPISALLSRHAQNYAGLVASANPITPGSISEVTVALTQVFQRFDAASAADVPEARFRFFNEKVLPSLLREGCRGCMVYVRSYFDFVRLRNHLRSLDASFCQICEYTPDSKVSRARGVFFTGRRRLLLYTERFHFYRRYRIKGVQRLVFYELPTLPQFYPELCRMVAAGGADCTALFCRQDALPLAAVVGSTRAARLLHAARDVHVFVSASQ</sequence>
<dbReference type="InterPro" id="IPR053939">
    <property type="entry name" value="UTP25_C"/>
</dbReference>
<feature type="compositionally biased region" description="Basic residues" evidence="6">
    <location>
        <begin position="1"/>
        <end position="12"/>
    </location>
</feature>
<dbReference type="FunFam" id="3.40.50.300:FF:001559">
    <property type="entry name" value="U3 small nucleolar RNA-associated protein 25"/>
    <property type="match status" value="1"/>
</dbReference>
<dbReference type="GO" id="GO:0000462">
    <property type="term" value="P:maturation of SSU-rRNA from tricistronic rRNA transcript (SSU-rRNA, 5.8S rRNA, LSU-rRNA)"/>
    <property type="evidence" value="ECO:0007669"/>
    <property type="project" value="TreeGrafter"/>
</dbReference>
<dbReference type="PANTHER" id="PTHR12933:SF0">
    <property type="entry name" value="U3 SMALL NUCLEOLAR RNA-ASSOCIATED PROTEIN 25 HOMOLOG"/>
    <property type="match status" value="1"/>
</dbReference>
<dbReference type="EMBL" id="GFAC01004940">
    <property type="protein sequence ID" value="JAT94248.1"/>
    <property type="molecule type" value="mRNA"/>
</dbReference>
<comment type="subcellular location">
    <subcellularLocation>
        <location evidence="1">Nucleus</location>
        <location evidence="1">Nucleolus</location>
    </subcellularLocation>
</comment>
<comment type="similarity">
    <text evidence="2">Belongs to the UTP25 family.</text>
</comment>
<proteinExistence type="evidence at transcript level"/>
<protein>
    <recommendedName>
        <fullName evidence="4">U3 small nucleolar RNA-associated protein 25 homolog</fullName>
    </recommendedName>
    <alternativeName>
        <fullName evidence="5">UTP25 small subunit processor component</fullName>
    </alternativeName>
</protein>
<name>A0A1E1X4U4_9ACAR</name>
<accession>A0A1E1X4U4</accession>
<dbReference type="Pfam" id="PF22916">
    <property type="entry name" value="UTP25_NTPase-like"/>
    <property type="match status" value="1"/>
</dbReference>
<organism evidence="9">
    <name type="scientific">Amblyomma aureolatum</name>
    <dbReference type="NCBI Taxonomy" id="187763"/>
    <lineage>
        <taxon>Eukaryota</taxon>
        <taxon>Metazoa</taxon>
        <taxon>Ecdysozoa</taxon>
        <taxon>Arthropoda</taxon>
        <taxon>Chelicerata</taxon>
        <taxon>Arachnida</taxon>
        <taxon>Acari</taxon>
        <taxon>Parasitiformes</taxon>
        <taxon>Ixodida</taxon>
        <taxon>Ixodoidea</taxon>
        <taxon>Ixodidae</taxon>
        <taxon>Amblyomminae</taxon>
        <taxon>Amblyomma</taxon>
    </lineage>
</organism>
<dbReference type="GO" id="GO:0019843">
    <property type="term" value="F:rRNA binding"/>
    <property type="evidence" value="ECO:0007669"/>
    <property type="project" value="TreeGrafter"/>
</dbReference>
<feature type="compositionally biased region" description="Acidic residues" evidence="6">
    <location>
        <begin position="101"/>
        <end position="112"/>
    </location>
</feature>
<evidence type="ECO:0000259" key="8">
    <source>
        <dbReference type="Pfam" id="PF22916"/>
    </source>
</evidence>
<dbReference type="AlphaFoldDB" id="A0A1E1X4U4"/>
<dbReference type="Pfam" id="PF06862">
    <property type="entry name" value="Utp25_C"/>
    <property type="match status" value="1"/>
</dbReference>
<feature type="domain" description="UTP25 C-terminal" evidence="7">
    <location>
        <begin position="495"/>
        <end position="673"/>
    </location>
</feature>
<dbReference type="GO" id="GO:0032040">
    <property type="term" value="C:small-subunit processome"/>
    <property type="evidence" value="ECO:0007669"/>
    <property type="project" value="TreeGrafter"/>
</dbReference>